<dbReference type="EMBL" id="CP013244">
    <property type="protein sequence ID" value="ANP47528.1"/>
    <property type="molecule type" value="Genomic_DNA"/>
</dbReference>
<dbReference type="KEGG" id="cbot:ATE48_17270"/>
<organism evidence="2 3">
    <name type="scientific">Candidatus Viadribacter manganicus</name>
    <dbReference type="NCBI Taxonomy" id="1759059"/>
    <lineage>
        <taxon>Bacteria</taxon>
        <taxon>Pseudomonadati</taxon>
        <taxon>Pseudomonadota</taxon>
        <taxon>Alphaproteobacteria</taxon>
        <taxon>Hyphomonadales</taxon>
        <taxon>Hyphomonadaceae</taxon>
        <taxon>Candidatus Viadribacter</taxon>
    </lineage>
</organism>
<feature type="transmembrane region" description="Helical" evidence="1">
    <location>
        <begin position="201"/>
        <end position="220"/>
    </location>
</feature>
<keyword evidence="1" id="KW-0472">Membrane</keyword>
<feature type="transmembrane region" description="Helical" evidence="1">
    <location>
        <begin position="414"/>
        <end position="435"/>
    </location>
</feature>
<feature type="transmembrane region" description="Helical" evidence="1">
    <location>
        <begin position="329"/>
        <end position="351"/>
    </location>
</feature>
<evidence type="ECO:0008006" key="4">
    <source>
        <dbReference type="Google" id="ProtNLM"/>
    </source>
</evidence>
<feature type="transmembrane region" description="Helical" evidence="1">
    <location>
        <begin position="273"/>
        <end position="294"/>
    </location>
</feature>
<feature type="transmembrane region" description="Helical" evidence="1">
    <location>
        <begin position="608"/>
        <end position="627"/>
    </location>
</feature>
<feature type="transmembrane region" description="Helical" evidence="1">
    <location>
        <begin position="476"/>
        <end position="497"/>
    </location>
</feature>
<proteinExistence type="predicted"/>
<dbReference type="AlphaFoldDB" id="A0A1B1ALS0"/>
<protein>
    <recommendedName>
        <fullName evidence="4">DUF2339 domain-containing protein</fullName>
    </recommendedName>
</protein>
<feature type="transmembrane region" description="Helical" evidence="1">
    <location>
        <begin position="633"/>
        <end position="656"/>
    </location>
</feature>
<feature type="transmembrane region" description="Helical" evidence="1">
    <location>
        <begin position="363"/>
        <end position="384"/>
    </location>
</feature>
<feature type="transmembrane region" description="Helical" evidence="1">
    <location>
        <begin position="176"/>
        <end position="194"/>
    </location>
</feature>
<keyword evidence="3" id="KW-1185">Reference proteome</keyword>
<keyword evidence="1" id="KW-1133">Transmembrane helix</keyword>
<feature type="transmembrane region" description="Helical" evidence="1">
    <location>
        <begin position="226"/>
        <end position="243"/>
    </location>
</feature>
<gene>
    <name evidence="2" type="ORF">ATE48_17270</name>
</gene>
<sequence>MELLFALLAIQTAAILTAGVYVWRRFERQQAEIAELRQALAVGAGKRSKVANARGGALAQVIALSVNDVTHEAPPNERAQRAWNLPATPTLTLPTAGVSAETARGLTLGILAIGPALGFAFGASAATIIACGLAIGAAMMAIAHRPMWRAAAWAAVATSGAWALIGFAIGSAHADPASYSICAALAAATGLAHAHNHRVSTGITMALIMTIGALALSLQIGMVSPAGIAFGVIVAASAITGAMSLRLEGLHLGAFGTALLGLFVLSGQSSAAIWFTPVTAWAGAIFFAIAAIRVPQLGARGLAIAGTGALAPLMAITALYFSQHGLADHYAAAGGFAVLSALLVGVIAAATMRRDRGLDGLKATLWVLMAGAFAAFAGACAMALPAALAAPAFALAALGLSAIDLGLPSRAWRGFACVAGAFAVMFAFGAAHVLLREISAWPAFAIIGAGVAAPAAITGAAAWAAKRRNARASAGFLEGVVIILAVAAANLAVRLAYSGGATLLEPISFAELGAHVGIWLLASLIIRTRARHGVRRTRIIFSNVMLVTALGVLLTASALWMTPFWASRQAAVPFLSRESFGFLIPALVLAAHVRLWRMRGAGAQTRLTLAAGALLLAAFVTVEVTRGDGDADWLGAVVGALSFAAAIGVNFVPGVVRRSQVTSK</sequence>
<dbReference type="Proteomes" id="UP000092498">
    <property type="component" value="Chromosome"/>
</dbReference>
<feature type="transmembrane region" description="Helical" evidence="1">
    <location>
        <begin position="301"/>
        <end position="323"/>
    </location>
</feature>
<feature type="transmembrane region" description="Helical" evidence="1">
    <location>
        <begin position="580"/>
        <end position="596"/>
    </location>
</feature>
<dbReference type="InParanoid" id="A0A1B1ALS0"/>
<keyword evidence="1" id="KW-0812">Transmembrane</keyword>
<feature type="transmembrane region" description="Helical" evidence="1">
    <location>
        <begin position="390"/>
        <end position="407"/>
    </location>
</feature>
<feature type="transmembrane region" description="Helical" evidence="1">
    <location>
        <begin position="539"/>
        <end position="560"/>
    </location>
</feature>
<evidence type="ECO:0000313" key="3">
    <source>
        <dbReference type="Proteomes" id="UP000092498"/>
    </source>
</evidence>
<dbReference type="OrthoDB" id="9927245at2"/>
<accession>A0A1B1ALS0</accession>
<evidence type="ECO:0000313" key="2">
    <source>
        <dbReference type="EMBL" id="ANP47528.1"/>
    </source>
</evidence>
<feature type="transmembrane region" description="Helical" evidence="1">
    <location>
        <begin position="441"/>
        <end position="464"/>
    </location>
</feature>
<name>A0A1B1ALS0_9PROT</name>
<feature type="transmembrane region" description="Helical" evidence="1">
    <location>
        <begin position="116"/>
        <end position="143"/>
    </location>
</feature>
<dbReference type="RefSeq" id="WP_066773747.1">
    <property type="nucleotide sequence ID" value="NZ_CP013244.1"/>
</dbReference>
<feature type="transmembrane region" description="Helical" evidence="1">
    <location>
        <begin position="150"/>
        <end position="170"/>
    </location>
</feature>
<reference evidence="2 3" key="1">
    <citation type="submission" date="2015-11" db="EMBL/GenBank/DDBJ databases">
        <title>Whole-Genome Sequence of Candidatus Oderbacter manganicum from the National Park Lower Oder Valley, Germany.</title>
        <authorList>
            <person name="Braun B."/>
            <person name="Liere K."/>
            <person name="Szewzyk U."/>
        </authorList>
    </citation>
    <scope>NUCLEOTIDE SEQUENCE [LARGE SCALE GENOMIC DNA]</scope>
    <source>
        <strain evidence="2 3">OTSz_A_272</strain>
    </source>
</reference>
<evidence type="ECO:0000256" key="1">
    <source>
        <dbReference type="SAM" id="Phobius"/>
    </source>
</evidence>
<feature type="transmembrane region" description="Helical" evidence="1">
    <location>
        <begin position="509"/>
        <end position="527"/>
    </location>
</feature>